<dbReference type="Proteomes" id="UP000663873">
    <property type="component" value="Unassembled WGS sequence"/>
</dbReference>
<dbReference type="AlphaFoldDB" id="A0A821ZNL9"/>
<gene>
    <name evidence="2" type="ORF">UJA718_LOCUS49412</name>
</gene>
<dbReference type="EMBL" id="CAJOBP010103630">
    <property type="protein sequence ID" value="CAF4983015.1"/>
    <property type="molecule type" value="Genomic_DNA"/>
</dbReference>
<feature type="compositionally biased region" description="Polar residues" evidence="1">
    <location>
        <begin position="38"/>
        <end position="49"/>
    </location>
</feature>
<keyword evidence="3" id="KW-1185">Reference proteome</keyword>
<reference evidence="2" key="1">
    <citation type="submission" date="2021-02" db="EMBL/GenBank/DDBJ databases">
        <authorList>
            <person name="Nowell W R."/>
        </authorList>
    </citation>
    <scope>NUCLEOTIDE SEQUENCE</scope>
</reference>
<feature type="non-terminal residue" evidence="2">
    <location>
        <position position="1"/>
    </location>
</feature>
<evidence type="ECO:0000313" key="2">
    <source>
        <dbReference type="EMBL" id="CAF4983015.1"/>
    </source>
</evidence>
<name>A0A821ZNL9_9BILA</name>
<organism evidence="2 3">
    <name type="scientific">Rotaria socialis</name>
    <dbReference type="NCBI Taxonomy" id="392032"/>
    <lineage>
        <taxon>Eukaryota</taxon>
        <taxon>Metazoa</taxon>
        <taxon>Spiralia</taxon>
        <taxon>Gnathifera</taxon>
        <taxon>Rotifera</taxon>
        <taxon>Eurotatoria</taxon>
        <taxon>Bdelloidea</taxon>
        <taxon>Philodinida</taxon>
        <taxon>Philodinidae</taxon>
        <taxon>Rotaria</taxon>
    </lineage>
</organism>
<protein>
    <submittedName>
        <fullName evidence="2">Uncharacterized protein</fullName>
    </submittedName>
</protein>
<sequence length="63" mass="7086">SQTKHLHIQDTSHSDGLSYESGDELSEIEYDIRSSQEKLNVNTSSSPFSSKKDEPGDDCHKIF</sequence>
<proteinExistence type="predicted"/>
<evidence type="ECO:0000313" key="3">
    <source>
        <dbReference type="Proteomes" id="UP000663873"/>
    </source>
</evidence>
<feature type="region of interest" description="Disordered" evidence="1">
    <location>
        <begin position="38"/>
        <end position="63"/>
    </location>
</feature>
<comment type="caution">
    <text evidence="2">The sequence shown here is derived from an EMBL/GenBank/DDBJ whole genome shotgun (WGS) entry which is preliminary data.</text>
</comment>
<evidence type="ECO:0000256" key="1">
    <source>
        <dbReference type="SAM" id="MobiDB-lite"/>
    </source>
</evidence>
<accession>A0A821ZNL9</accession>
<feature type="compositionally biased region" description="Basic and acidic residues" evidence="1">
    <location>
        <begin position="50"/>
        <end position="63"/>
    </location>
</feature>
<feature type="region of interest" description="Disordered" evidence="1">
    <location>
        <begin position="1"/>
        <end position="23"/>
    </location>
</feature>